<dbReference type="GO" id="GO:0046872">
    <property type="term" value="F:metal ion binding"/>
    <property type="evidence" value="ECO:0007669"/>
    <property type="project" value="UniProtKB-KW"/>
</dbReference>
<name>A0A7X8XX15_9BACT</name>
<feature type="binding site" evidence="1">
    <location>
        <position position="143"/>
    </location>
    <ligand>
        <name>Zn(2+)</name>
        <dbReference type="ChEBI" id="CHEBI:29105"/>
    </ligand>
</feature>
<dbReference type="Proteomes" id="UP000585050">
    <property type="component" value="Unassembled WGS sequence"/>
</dbReference>
<dbReference type="GO" id="GO:0042759">
    <property type="term" value="P:long-chain fatty acid biosynthetic process"/>
    <property type="evidence" value="ECO:0007669"/>
    <property type="project" value="TreeGrafter"/>
</dbReference>
<organism evidence="4 5">
    <name type="scientific">Flammeovirga agarivorans</name>
    <dbReference type="NCBI Taxonomy" id="2726742"/>
    <lineage>
        <taxon>Bacteria</taxon>
        <taxon>Pseudomonadati</taxon>
        <taxon>Bacteroidota</taxon>
        <taxon>Cytophagia</taxon>
        <taxon>Cytophagales</taxon>
        <taxon>Flammeovirgaceae</taxon>
        <taxon>Flammeovirga</taxon>
    </lineage>
</organism>
<protein>
    <recommendedName>
        <fullName evidence="2">Neutral ceramidase</fullName>
        <ecNumber evidence="2">3.5.1.23</ecNumber>
    </recommendedName>
</protein>
<keyword evidence="1" id="KW-0862">Zinc</keyword>
<evidence type="ECO:0000256" key="1">
    <source>
        <dbReference type="PIRSR" id="PIRSR606823-2"/>
    </source>
</evidence>
<comment type="cofactor">
    <cofactor evidence="1">
        <name>Zn(2+)</name>
        <dbReference type="ChEBI" id="CHEBI:29105"/>
    </cofactor>
    <text evidence="1">Binds 1 zinc ion per subunit.</text>
</comment>
<keyword evidence="2" id="KW-0746">Sphingolipid metabolism</keyword>
<reference evidence="4 5" key="1">
    <citation type="submission" date="2020-04" db="EMBL/GenBank/DDBJ databases">
        <title>Flammeovirga sp. SR4, a novel species isolated from seawater.</title>
        <authorList>
            <person name="Wang X."/>
        </authorList>
    </citation>
    <scope>NUCLEOTIDE SEQUENCE [LARGE SCALE GENOMIC DNA]</scope>
    <source>
        <strain evidence="4 5">SR4</strain>
    </source>
</reference>
<dbReference type="InterPro" id="IPR006823">
    <property type="entry name" value="Ceramidase_alk"/>
</dbReference>
<proteinExistence type="inferred from homology"/>
<feature type="binding site" evidence="1">
    <location>
        <position position="238"/>
    </location>
    <ligand>
        <name>Zn(2+)</name>
        <dbReference type="ChEBI" id="CHEBI:29105"/>
    </ligand>
</feature>
<evidence type="ECO:0000313" key="5">
    <source>
        <dbReference type="Proteomes" id="UP000585050"/>
    </source>
</evidence>
<sequence length="449" mass="50405">MKKAIISVSVILILAFSLIGTIDRTPLKSTEEYKKTFLNVAETIKELEQQVSTDDTLQIGWAKECIIPKGVPLPVAGYGFRTQYRAVRDSLYARAFAFDDGIRQTYVLSLDLMIFPTEVRKRLGEKLLNIGITEEDVLFSATHTHNGMGGFDPSLLGNIAMGIFSEEGTSKIVASAYQAILNAKASKQKGSVGFLKTQSPEWVTNRIVYNGRKENSIRGIKINRVDGKNAAIVTYNAHPTHINMNYWILSRDYPGEWINHLEASKTIDFAAFCAGMVASHGPGDPKHIEDSFERIKDMGSVLSDSILHIWDKTQTNAVVNVDIHKIPIDFRPSQIRIESNLKVRDWVFKSASDGGLQGDITLMRIGNIDWFACPSDFSGEIALDYQFDRVAHQQNKEFMVTSFNGNYAGYITCDAYYDSLNSYEIREMNWVGPEYGAYFGEIIKELLEN</sequence>
<keyword evidence="2" id="KW-0443">Lipid metabolism</keyword>
<dbReference type="PANTHER" id="PTHR12670:SF1">
    <property type="entry name" value="NEUTRAL CERAMIDASE"/>
    <property type="match status" value="1"/>
</dbReference>
<dbReference type="PANTHER" id="PTHR12670">
    <property type="entry name" value="CERAMIDASE"/>
    <property type="match status" value="1"/>
</dbReference>
<feature type="domain" description="Neutral/alkaline non-lysosomal ceramidase N-terminal" evidence="3">
    <location>
        <begin position="60"/>
        <end position="265"/>
    </location>
</feature>
<dbReference type="GO" id="GO:0046512">
    <property type="term" value="P:sphingosine biosynthetic process"/>
    <property type="evidence" value="ECO:0007669"/>
    <property type="project" value="TreeGrafter"/>
</dbReference>
<dbReference type="InterPro" id="IPR031329">
    <property type="entry name" value="NEUT/ALK_ceramidase_N"/>
</dbReference>
<dbReference type="GO" id="GO:0016020">
    <property type="term" value="C:membrane"/>
    <property type="evidence" value="ECO:0007669"/>
    <property type="project" value="GOC"/>
</dbReference>
<evidence type="ECO:0000259" key="3">
    <source>
        <dbReference type="Pfam" id="PF04734"/>
    </source>
</evidence>
<accession>A0A7X8XX15</accession>
<dbReference type="AlphaFoldDB" id="A0A7X8XX15"/>
<dbReference type="EC" id="3.5.1.23" evidence="2"/>
<keyword evidence="5" id="KW-1185">Reference proteome</keyword>
<gene>
    <name evidence="4" type="ORF">HGP29_16520</name>
</gene>
<comment type="catalytic activity">
    <reaction evidence="2">
        <text>an N-acylsphing-4-enine + H2O = sphing-4-enine + a fatty acid</text>
        <dbReference type="Rhea" id="RHEA:20856"/>
        <dbReference type="ChEBI" id="CHEBI:15377"/>
        <dbReference type="ChEBI" id="CHEBI:28868"/>
        <dbReference type="ChEBI" id="CHEBI:52639"/>
        <dbReference type="ChEBI" id="CHEBI:57756"/>
        <dbReference type="EC" id="3.5.1.23"/>
    </reaction>
</comment>
<dbReference type="RefSeq" id="WP_168883541.1">
    <property type="nucleotide sequence ID" value="NZ_JABAIL010000005.1"/>
</dbReference>
<evidence type="ECO:0000256" key="2">
    <source>
        <dbReference type="RuleBase" id="RU366019"/>
    </source>
</evidence>
<comment type="caution">
    <text evidence="4">The sequence shown here is derived from an EMBL/GenBank/DDBJ whole genome shotgun (WGS) entry which is preliminary data.</text>
</comment>
<dbReference type="GO" id="GO:0046514">
    <property type="term" value="P:ceramide catabolic process"/>
    <property type="evidence" value="ECO:0007669"/>
    <property type="project" value="InterPro"/>
</dbReference>
<comment type="similarity">
    <text evidence="2">Belongs to the neutral ceramidase family.</text>
</comment>
<dbReference type="GO" id="GO:0017040">
    <property type="term" value="F:N-acylsphingosine amidohydrolase activity"/>
    <property type="evidence" value="ECO:0007669"/>
    <property type="project" value="UniProtKB-UniRule"/>
</dbReference>
<dbReference type="GO" id="GO:0005576">
    <property type="term" value="C:extracellular region"/>
    <property type="evidence" value="ECO:0007669"/>
    <property type="project" value="TreeGrafter"/>
</dbReference>
<dbReference type="EMBL" id="JABAIL010000005">
    <property type="protein sequence ID" value="NLR92823.1"/>
    <property type="molecule type" value="Genomic_DNA"/>
</dbReference>
<evidence type="ECO:0000313" key="4">
    <source>
        <dbReference type="EMBL" id="NLR92823.1"/>
    </source>
</evidence>
<dbReference type="Pfam" id="PF04734">
    <property type="entry name" value="Ceramidase_alk"/>
    <property type="match status" value="1"/>
</dbReference>
<keyword evidence="2" id="KW-0378">Hydrolase</keyword>
<keyword evidence="1" id="KW-0479">Metal-binding</keyword>